<dbReference type="InterPro" id="IPR055206">
    <property type="entry name" value="DEXQc_SUV3"/>
</dbReference>
<name>A0A6S6QP74_9HYPH</name>
<dbReference type="Pfam" id="PF22527">
    <property type="entry name" value="DEXQc_Suv3"/>
    <property type="match status" value="1"/>
</dbReference>
<feature type="domain" description="Helicase ATP-binding" evidence="6">
    <location>
        <begin position="8"/>
        <end position="155"/>
    </location>
</feature>
<evidence type="ECO:0000313" key="9">
    <source>
        <dbReference type="Proteomes" id="UP000515317"/>
    </source>
</evidence>
<feature type="region of interest" description="Disordered" evidence="5">
    <location>
        <begin position="896"/>
        <end position="1006"/>
    </location>
</feature>
<keyword evidence="3 8" id="KW-0347">Helicase</keyword>
<evidence type="ECO:0000256" key="1">
    <source>
        <dbReference type="ARBA" id="ARBA00022741"/>
    </source>
</evidence>
<dbReference type="GO" id="GO:0004386">
    <property type="term" value="F:helicase activity"/>
    <property type="evidence" value="ECO:0007669"/>
    <property type="project" value="UniProtKB-KW"/>
</dbReference>
<organism evidence="8 9">
    <name type="scientific">Terrihabitans soli</name>
    <dbReference type="NCBI Taxonomy" id="708113"/>
    <lineage>
        <taxon>Bacteria</taxon>
        <taxon>Pseudomonadati</taxon>
        <taxon>Pseudomonadota</taxon>
        <taxon>Alphaproteobacteria</taxon>
        <taxon>Hyphomicrobiales</taxon>
        <taxon>Terrihabitans</taxon>
    </lineage>
</organism>
<accession>A0A6S6QP74</accession>
<feature type="domain" description="Helicase C-terminal" evidence="7">
    <location>
        <begin position="163"/>
        <end position="328"/>
    </location>
</feature>
<dbReference type="InterPro" id="IPR001650">
    <property type="entry name" value="Helicase_C-like"/>
</dbReference>
<feature type="compositionally biased region" description="Basic and acidic residues" evidence="5">
    <location>
        <begin position="896"/>
        <end position="926"/>
    </location>
</feature>
<gene>
    <name evidence="8" type="primary">mgpS</name>
    <name evidence="8" type="ORF">IZ6_03200</name>
</gene>
<dbReference type="SUPFAM" id="SSF52540">
    <property type="entry name" value="P-loop containing nucleoside triphosphate hydrolases"/>
    <property type="match status" value="2"/>
</dbReference>
<dbReference type="InterPro" id="IPR014001">
    <property type="entry name" value="Helicase_ATP-bd"/>
</dbReference>
<sequence>MLRPRTLLPAERGRNVTAVLGPTNTGKTHLAIERMVAQGSGLIGLPLRLLAREVYQRIVDKVGTEKVALITGEEKITPKNARFFVSTIEAMPQDLEVDFVAIDEIQIASDLDRGHVFTDRLLNRRGRHETLLLGASTMRGLVERLLPGANIVGRPRLSNLTFAGEKKITRLPRRSAIVAFSADEVYAIAELIRRQRGGAAVVLGALSPRTRNAQVELYQSGDVEYLVATDAIGMGLNLDVDHIAFAGDRKFDGFQFRRLNPSEFGQIAGRAGRYMNDGTFGTTGRCPPFEKELVERLEGHNFESVRLMQWRNTDLDFSSVAMLQLSLAVAPTESGLTRAPTGEDVTALEYAVRDPDVRDVANGRDAIARLWDVCQVPDYRKVSPAAHAELVTSLYGFLMREGKIPDDWFARQVSLGDRTDGDIDTLSARIAHIRTWTFVANRPDWLKDPEHWQGVARGVEDKLSDALHERLTQRFVDRRSSVLMRRLRDKDMLDAEVTDKGDVLVEGQHVGRLAAFRFTADQSAEGEDGRALRAAAVKALAGEFTRRADKLASAADADIVLSSDGTLRWLGEPAGKLAAGEHILRPRSRILADDTLAGPDREKAETRLQLWIDAHVKRLLGPLFDLEASEALTGIARGLAFQVAEHLGVLDRTRVADDVKGLEQDARASLRKLGIRFGAYHIYLPLLLKPAPRALAAQLWALKQETAVAGLDDVPALAASGRTSFKADPAVSQDLYRALGYRLCQDRAVRVDILERLADLIRPAIAYRAGVTPGDPPAGAADGNGFTVTVAMTSLTGCSGEDFSAILRSLGYRLDRRPAPKPEAVPALAADVPTETVPEPVEASPETDAPIADAVIEAPAETPAEAILAEFAAGTPGDSSGATTAAAEPVMIDIWRPGRQDHHRRPDQQQRRPDNRKRFENREGGREGAGAPDGKPRPQRRPDRDGKTNFKGGFKGGQKGPRRDDGAGKPQRQAPPPRREKPLDPNSPFAALAGLKAQLEGDKTKT</sequence>
<dbReference type="PROSITE" id="PS51192">
    <property type="entry name" value="HELICASE_ATP_BIND_1"/>
    <property type="match status" value="1"/>
</dbReference>
<dbReference type="InterPro" id="IPR050699">
    <property type="entry name" value="RNA-DNA_Helicase"/>
</dbReference>
<evidence type="ECO:0000313" key="8">
    <source>
        <dbReference type="EMBL" id="BCJ89585.1"/>
    </source>
</evidence>
<evidence type="ECO:0000256" key="5">
    <source>
        <dbReference type="SAM" id="MobiDB-lite"/>
    </source>
</evidence>
<dbReference type="InterPro" id="IPR027417">
    <property type="entry name" value="P-loop_NTPase"/>
</dbReference>
<proteinExistence type="predicted"/>
<feature type="compositionally biased region" description="Basic and acidic residues" evidence="5">
    <location>
        <begin position="934"/>
        <end position="948"/>
    </location>
</feature>
<protein>
    <submittedName>
        <fullName evidence="8">Helicase</fullName>
    </submittedName>
</protein>
<dbReference type="Pfam" id="PF00271">
    <property type="entry name" value="Helicase_C"/>
    <property type="match status" value="1"/>
</dbReference>
<keyword evidence="9" id="KW-1185">Reference proteome</keyword>
<evidence type="ECO:0000256" key="4">
    <source>
        <dbReference type="ARBA" id="ARBA00022840"/>
    </source>
</evidence>
<dbReference type="RefSeq" id="WP_222876286.1">
    <property type="nucleotide sequence ID" value="NZ_AP023361.1"/>
</dbReference>
<dbReference type="PANTHER" id="PTHR12131:SF1">
    <property type="entry name" value="ATP-DEPENDENT RNA HELICASE SUPV3L1, MITOCHONDRIAL-RELATED"/>
    <property type="match status" value="1"/>
</dbReference>
<dbReference type="AlphaFoldDB" id="A0A6S6QP74"/>
<keyword evidence="2" id="KW-0378">Hydrolase</keyword>
<dbReference type="GO" id="GO:0016787">
    <property type="term" value="F:hydrolase activity"/>
    <property type="evidence" value="ECO:0007669"/>
    <property type="project" value="UniProtKB-KW"/>
</dbReference>
<dbReference type="EMBL" id="AP023361">
    <property type="protein sequence ID" value="BCJ89585.1"/>
    <property type="molecule type" value="Genomic_DNA"/>
</dbReference>
<keyword evidence="4" id="KW-0067">ATP-binding</keyword>
<keyword evidence="1" id="KW-0547">Nucleotide-binding</keyword>
<dbReference type="Gene3D" id="3.40.50.300">
    <property type="entry name" value="P-loop containing nucleotide triphosphate hydrolases"/>
    <property type="match status" value="2"/>
</dbReference>
<dbReference type="KEGG" id="tso:IZ6_03200"/>
<dbReference type="Proteomes" id="UP000515317">
    <property type="component" value="Chromosome"/>
</dbReference>
<evidence type="ECO:0000256" key="2">
    <source>
        <dbReference type="ARBA" id="ARBA00022801"/>
    </source>
</evidence>
<evidence type="ECO:0000259" key="7">
    <source>
        <dbReference type="PROSITE" id="PS51194"/>
    </source>
</evidence>
<dbReference type="GO" id="GO:0005524">
    <property type="term" value="F:ATP binding"/>
    <property type="evidence" value="ECO:0007669"/>
    <property type="project" value="UniProtKB-KW"/>
</dbReference>
<reference evidence="8 9" key="1">
    <citation type="submission" date="2020-08" db="EMBL/GenBank/DDBJ databases">
        <title>Genome sequence of Rhizobiales bacterium strain IZ6.</title>
        <authorList>
            <person name="Nakai R."/>
            <person name="Naganuma T."/>
        </authorList>
    </citation>
    <scope>NUCLEOTIDE SEQUENCE [LARGE SCALE GENOMIC DNA]</scope>
    <source>
        <strain evidence="8 9">IZ6</strain>
    </source>
</reference>
<dbReference type="PROSITE" id="PS51194">
    <property type="entry name" value="HELICASE_CTER"/>
    <property type="match status" value="1"/>
</dbReference>
<evidence type="ECO:0000256" key="3">
    <source>
        <dbReference type="ARBA" id="ARBA00022806"/>
    </source>
</evidence>
<dbReference type="PANTHER" id="PTHR12131">
    <property type="entry name" value="ATP-DEPENDENT RNA AND DNA HELICASE"/>
    <property type="match status" value="1"/>
</dbReference>
<evidence type="ECO:0000259" key="6">
    <source>
        <dbReference type="PROSITE" id="PS51192"/>
    </source>
</evidence>
<dbReference type="SMART" id="SM00490">
    <property type="entry name" value="HELICc"/>
    <property type="match status" value="1"/>
</dbReference>